<accession>A0A224Y697</accession>
<organism evidence="1">
    <name type="scientific">Rhipicephalus zambeziensis</name>
    <dbReference type="NCBI Taxonomy" id="60191"/>
    <lineage>
        <taxon>Eukaryota</taxon>
        <taxon>Metazoa</taxon>
        <taxon>Ecdysozoa</taxon>
        <taxon>Arthropoda</taxon>
        <taxon>Chelicerata</taxon>
        <taxon>Arachnida</taxon>
        <taxon>Acari</taxon>
        <taxon>Parasitiformes</taxon>
        <taxon>Ixodida</taxon>
        <taxon>Ixodoidea</taxon>
        <taxon>Ixodidae</taxon>
        <taxon>Rhipicephalinae</taxon>
        <taxon>Rhipicephalus</taxon>
        <taxon>Rhipicephalus</taxon>
    </lineage>
</organism>
<proteinExistence type="predicted"/>
<evidence type="ECO:0000313" key="1">
    <source>
        <dbReference type="EMBL" id="MAA13077.1"/>
    </source>
</evidence>
<dbReference type="AlphaFoldDB" id="A0A224Y697"/>
<sequence>MTCCLLFTLKYLCARHTHVDFGAAIKSFVQNIARADFWPCCHNILEVFSADFSRLEKTEGTHIHRRVCSLRLFQSSDSSDKILHLATMEIFTE</sequence>
<dbReference type="EMBL" id="GFPF01001931">
    <property type="protein sequence ID" value="MAA13077.1"/>
    <property type="molecule type" value="Transcribed_RNA"/>
</dbReference>
<reference evidence="1" key="1">
    <citation type="journal article" date="2017" name="Parasit. Vectors">
        <title>Sialotranscriptomics of Rhipicephalus zambeziensis reveals intricate expression profiles of secretory proteins and suggests tight temporal transcriptional regulation during blood-feeding.</title>
        <authorList>
            <person name="de Castro M.H."/>
            <person name="de Klerk D."/>
            <person name="Pienaar R."/>
            <person name="Rees D.J.G."/>
            <person name="Mans B.J."/>
        </authorList>
    </citation>
    <scope>NUCLEOTIDE SEQUENCE</scope>
    <source>
        <tissue evidence="1">Salivary glands</tissue>
    </source>
</reference>
<name>A0A224Y697_9ACAR</name>
<protein>
    <submittedName>
        <fullName evidence="1">Uncharacterized protein</fullName>
    </submittedName>
</protein>